<dbReference type="EMBL" id="CAKMRJ010002223">
    <property type="protein sequence ID" value="CAH1425823.1"/>
    <property type="molecule type" value="Genomic_DNA"/>
</dbReference>
<protein>
    <submittedName>
        <fullName evidence="1">Uncharacterized protein</fullName>
    </submittedName>
</protein>
<sequence length="66" mass="7640">MVTTNAFPGKYISLELENKQPSYLSDRTTQKLNDERNPHQDFPISFLNCGALLKIRNVSNSRLLDW</sequence>
<gene>
    <name evidence="1" type="ORF">LVIROSA_LOCUS12942</name>
</gene>
<evidence type="ECO:0000313" key="1">
    <source>
        <dbReference type="EMBL" id="CAH1425823.1"/>
    </source>
</evidence>
<dbReference type="AlphaFoldDB" id="A0AAU9MMB2"/>
<comment type="caution">
    <text evidence="1">The sequence shown here is derived from an EMBL/GenBank/DDBJ whole genome shotgun (WGS) entry which is preliminary data.</text>
</comment>
<accession>A0AAU9MMB2</accession>
<name>A0AAU9MMB2_9ASTR</name>
<organism evidence="1 2">
    <name type="scientific">Lactuca virosa</name>
    <dbReference type="NCBI Taxonomy" id="75947"/>
    <lineage>
        <taxon>Eukaryota</taxon>
        <taxon>Viridiplantae</taxon>
        <taxon>Streptophyta</taxon>
        <taxon>Embryophyta</taxon>
        <taxon>Tracheophyta</taxon>
        <taxon>Spermatophyta</taxon>
        <taxon>Magnoliopsida</taxon>
        <taxon>eudicotyledons</taxon>
        <taxon>Gunneridae</taxon>
        <taxon>Pentapetalae</taxon>
        <taxon>asterids</taxon>
        <taxon>campanulids</taxon>
        <taxon>Asterales</taxon>
        <taxon>Asteraceae</taxon>
        <taxon>Cichorioideae</taxon>
        <taxon>Cichorieae</taxon>
        <taxon>Lactucinae</taxon>
        <taxon>Lactuca</taxon>
    </lineage>
</organism>
<evidence type="ECO:0000313" key="2">
    <source>
        <dbReference type="Proteomes" id="UP001157418"/>
    </source>
</evidence>
<proteinExistence type="predicted"/>
<keyword evidence="2" id="KW-1185">Reference proteome</keyword>
<reference evidence="1 2" key="1">
    <citation type="submission" date="2022-01" db="EMBL/GenBank/DDBJ databases">
        <authorList>
            <person name="Xiong W."/>
            <person name="Schranz E."/>
        </authorList>
    </citation>
    <scope>NUCLEOTIDE SEQUENCE [LARGE SCALE GENOMIC DNA]</scope>
</reference>
<dbReference type="Proteomes" id="UP001157418">
    <property type="component" value="Unassembled WGS sequence"/>
</dbReference>